<organism evidence="4 5">
    <name type="scientific">Stenotrophomonas koreensis</name>
    <dbReference type="NCBI Taxonomy" id="266128"/>
    <lineage>
        <taxon>Bacteria</taxon>
        <taxon>Pseudomonadati</taxon>
        <taxon>Pseudomonadota</taxon>
        <taxon>Gammaproteobacteria</taxon>
        <taxon>Lysobacterales</taxon>
        <taxon>Lysobacteraceae</taxon>
        <taxon>Stenotrophomonas</taxon>
    </lineage>
</organism>
<accession>A0A7W3V255</accession>
<protein>
    <submittedName>
        <fullName evidence="4">DUF4124 domain-containing protein</fullName>
    </submittedName>
</protein>
<evidence type="ECO:0000313" key="4">
    <source>
        <dbReference type="EMBL" id="MBB1117697.1"/>
    </source>
</evidence>
<proteinExistence type="predicted"/>
<feature type="chain" id="PRO_5031149616" evidence="2">
    <location>
        <begin position="18"/>
        <end position="141"/>
    </location>
</feature>
<name>A0A7W3V255_9GAMM</name>
<gene>
    <name evidence="4" type="ORF">H4O09_11610</name>
</gene>
<reference evidence="4 5" key="1">
    <citation type="submission" date="2020-08" db="EMBL/GenBank/DDBJ databases">
        <title>Stenotrophomonas sp. W1S232.</title>
        <authorList>
            <person name="Deng Y."/>
        </authorList>
    </citation>
    <scope>NUCLEOTIDE SEQUENCE [LARGE SCALE GENOMIC DNA]</scope>
    <source>
        <strain evidence="4 5">W1S232</strain>
    </source>
</reference>
<dbReference type="Proteomes" id="UP000550609">
    <property type="component" value="Unassembled WGS sequence"/>
</dbReference>
<dbReference type="Pfam" id="PF13511">
    <property type="entry name" value="DUF4124"/>
    <property type="match status" value="1"/>
</dbReference>
<keyword evidence="2" id="KW-0732">Signal</keyword>
<dbReference type="InterPro" id="IPR025392">
    <property type="entry name" value="DUF4124"/>
</dbReference>
<feature type="compositionally biased region" description="Basic and acidic residues" evidence="1">
    <location>
        <begin position="105"/>
        <end position="127"/>
    </location>
</feature>
<comment type="caution">
    <text evidence="4">The sequence shown here is derived from an EMBL/GenBank/DDBJ whole genome shotgun (WGS) entry which is preliminary data.</text>
</comment>
<evidence type="ECO:0000259" key="3">
    <source>
        <dbReference type="Pfam" id="PF13511"/>
    </source>
</evidence>
<feature type="region of interest" description="Disordered" evidence="1">
    <location>
        <begin position="105"/>
        <end position="141"/>
    </location>
</feature>
<evidence type="ECO:0000256" key="2">
    <source>
        <dbReference type="SAM" id="SignalP"/>
    </source>
</evidence>
<dbReference type="AlphaFoldDB" id="A0A7W3V255"/>
<dbReference type="RefSeq" id="WP_182622688.1">
    <property type="nucleotide sequence ID" value="NZ_JACIUV010000005.1"/>
</dbReference>
<sequence length="141" mass="15372">MRIALLVVLSLPVFAQAQVYKCSGKSGETVYSQSPCTGDARPHVLRSGQLAGSNLRLDRQCLQQAQASIYAASNDRVAGWQQQIELLGSTANNRPRIIQLQQQIRDENASAKRQVDQARSDCLREPAPEQPAPLSTGQADT</sequence>
<dbReference type="EMBL" id="JACIUV010000005">
    <property type="protein sequence ID" value="MBB1117697.1"/>
    <property type="molecule type" value="Genomic_DNA"/>
</dbReference>
<feature type="signal peptide" evidence="2">
    <location>
        <begin position="1"/>
        <end position="17"/>
    </location>
</feature>
<evidence type="ECO:0000313" key="5">
    <source>
        <dbReference type="Proteomes" id="UP000550609"/>
    </source>
</evidence>
<feature type="domain" description="DUF4124" evidence="3">
    <location>
        <begin position="8"/>
        <end position="45"/>
    </location>
</feature>
<evidence type="ECO:0000256" key="1">
    <source>
        <dbReference type="SAM" id="MobiDB-lite"/>
    </source>
</evidence>